<dbReference type="RefSeq" id="WP_145140960.1">
    <property type="nucleotide sequence ID" value="NZ_VLKY01000005.1"/>
</dbReference>
<feature type="region of interest" description="Disordered" evidence="1">
    <location>
        <begin position="52"/>
        <end position="82"/>
    </location>
</feature>
<protein>
    <recommendedName>
        <fullName evidence="5">Lipoprotein</fullName>
    </recommendedName>
</protein>
<feature type="signal peptide" evidence="2">
    <location>
        <begin position="1"/>
        <end position="18"/>
    </location>
</feature>
<keyword evidence="4" id="KW-1185">Reference proteome</keyword>
<dbReference type="Proteomes" id="UP000316905">
    <property type="component" value="Unassembled WGS sequence"/>
</dbReference>
<accession>A0A562QDZ0</accession>
<evidence type="ECO:0008006" key="5">
    <source>
        <dbReference type="Google" id="ProtNLM"/>
    </source>
</evidence>
<feature type="compositionally biased region" description="Basic and acidic residues" evidence="1">
    <location>
        <begin position="62"/>
        <end position="82"/>
    </location>
</feature>
<keyword evidence="2" id="KW-0732">Signal</keyword>
<sequence>MRSVLAITFAALTLAGLAACGDKTEDYRKEAARHEQKAQEYAAAGNQAAARTELAEAASADHAARVEEAANKKRQSDAETSR</sequence>
<proteinExistence type="predicted"/>
<feature type="compositionally biased region" description="Low complexity" evidence="1">
    <location>
        <begin position="52"/>
        <end position="61"/>
    </location>
</feature>
<comment type="caution">
    <text evidence="3">The sequence shown here is derived from an EMBL/GenBank/DDBJ whole genome shotgun (WGS) entry which is preliminary data.</text>
</comment>
<dbReference type="EMBL" id="VLKY01000005">
    <property type="protein sequence ID" value="TWI54985.1"/>
    <property type="molecule type" value="Genomic_DNA"/>
</dbReference>
<evidence type="ECO:0000313" key="4">
    <source>
        <dbReference type="Proteomes" id="UP000316905"/>
    </source>
</evidence>
<organism evidence="3 4">
    <name type="scientific">Pseudomonas duriflava</name>
    <dbReference type="NCBI Taxonomy" id="459528"/>
    <lineage>
        <taxon>Bacteria</taxon>
        <taxon>Pseudomonadati</taxon>
        <taxon>Pseudomonadota</taxon>
        <taxon>Gammaproteobacteria</taxon>
        <taxon>Pseudomonadales</taxon>
        <taxon>Pseudomonadaceae</taxon>
        <taxon>Pseudomonas</taxon>
    </lineage>
</organism>
<evidence type="ECO:0000256" key="1">
    <source>
        <dbReference type="SAM" id="MobiDB-lite"/>
    </source>
</evidence>
<gene>
    <name evidence="3" type="ORF">IQ22_01896</name>
</gene>
<evidence type="ECO:0000256" key="2">
    <source>
        <dbReference type="SAM" id="SignalP"/>
    </source>
</evidence>
<dbReference type="AlphaFoldDB" id="A0A562QDZ0"/>
<name>A0A562QDZ0_9PSED</name>
<dbReference type="PROSITE" id="PS51257">
    <property type="entry name" value="PROKAR_LIPOPROTEIN"/>
    <property type="match status" value="1"/>
</dbReference>
<reference evidence="3 4" key="1">
    <citation type="journal article" date="2015" name="Stand. Genomic Sci.">
        <title>Genomic Encyclopedia of Bacterial and Archaeal Type Strains, Phase III: the genomes of soil and plant-associated and newly described type strains.</title>
        <authorList>
            <person name="Whitman W.B."/>
            <person name="Woyke T."/>
            <person name="Klenk H.P."/>
            <person name="Zhou Y."/>
            <person name="Lilburn T.G."/>
            <person name="Beck B.J."/>
            <person name="De Vos P."/>
            <person name="Vandamme P."/>
            <person name="Eisen J.A."/>
            <person name="Garrity G."/>
            <person name="Hugenholtz P."/>
            <person name="Kyrpides N.C."/>
        </authorList>
    </citation>
    <scope>NUCLEOTIDE SEQUENCE [LARGE SCALE GENOMIC DNA]</scope>
    <source>
        <strain evidence="3 4">CGMCC 1.6858</strain>
    </source>
</reference>
<feature type="chain" id="PRO_5022138345" description="Lipoprotein" evidence="2">
    <location>
        <begin position="19"/>
        <end position="82"/>
    </location>
</feature>
<evidence type="ECO:0000313" key="3">
    <source>
        <dbReference type="EMBL" id="TWI54985.1"/>
    </source>
</evidence>